<sequence length="413" mass="44656">MAPLAPTPGTQYTVFVRLPFPRGDFIDPPPPDWNSVKDRALWEILSRPAKGDDIDWKAIADEFNVTLSFLLQQAAWLYDRQLSQVRAQMRKVGNTQAAAPSPVLGSVSGSGALGGQAMKRVGSGGSRVPSRLSALQRENQPSRTESASSTVKPKASSIRTSSSNTVMQTQAALEQPIEDTTAAKTQEPSARRPSTRRERPTLAVLQKATRMEEKSSPESSEESDSESESDEEISNRRIPGARRFGKFSMHKPGLRDDEEEDEDESPAFLPLSHQTAPGTQHMNSTLRQEARTAEAQRRPPAGHVPPHRRELTSLDSSASSGAAGGSPRSGPQRPSGPLSPRRVANLARQDSARTGSANQSSEETPSMGSSFSDLDDASVTQSALEEALASNMQHGGMTSRMSTISQALRSRYL</sequence>
<keyword evidence="11" id="KW-1185">Reference proteome</keyword>
<evidence type="ECO:0000256" key="3">
    <source>
        <dbReference type="ARBA" id="ARBA00013784"/>
    </source>
</evidence>
<feature type="region of interest" description="Disordered" evidence="8">
    <location>
        <begin position="94"/>
        <end position="413"/>
    </location>
</feature>
<dbReference type="RefSeq" id="XP_035349997.1">
    <property type="nucleotide sequence ID" value="XM_035494104.1"/>
</dbReference>
<dbReference type="EMBL" id="CP055903">
    <property type="protein sequence ID" value="QKX63823.1"/>
    <property type="molecule type" value="Genomic_DNA"/>
</dbReference>
<dbReference type="InterPro" id="IPR039362">
    <property type="entry name" value="ATG29_sf"/>
</dbReference>
<feature type="compositionally biased region" description="Polar residues" evidence="8">
    <location>
        <begin position="352"/>
        <end position="383"/>
    </location>
</feature>
<dbReference type="PANTHER" id="PTHR40012">
    <property type="entry name" value="AUTOPHAGY-RELATED PROTEIN 29"/>
    <property type="match status" value="1"/>
</dbReference>
<dbReference type="InterPro" id="IPR039113">
    <property type="entry name" value="ATG29"/>
</dbReference>
<evidence type="ECO:0000313" key="11">
    <source>
        <dbReference type="Proteomes" id="UP000509510"/>
    </source>
</evidence>
<keyword evidence="6" id="KW-0072">Autophagy</keyword>
<accession>A0A7H8RGW6</accession>
<dbReference type="Pfam" id="PF18388">
    <property type="entry name" value="ATG29_N"/>
    <property type="match status" value="1"/>
</dbReference>
<dbReference type="Gene3D" id="1.10.10.2570">
    <property type="match status" value="1"/>
</dbReference>
<dbReference type="FunFam" id="1.10.10.2570:FF:000001">
    <property type="entry name" value="Autophagy-related protein 29"/>
    <property type="match status" value="1"/>
</dbReference>
<evidence type="ECO:0000313" key="10">
    <source>
        <dbReference type="EMBL" id="QKX63823.1"/>
    </source>
</evidence>
<evidence type="ECO:0000256" key="2">
    <source>
        <dbReference type="ARBA" id="ARBA00010082"/>
    </source>
</evidence>
<feature type="compositionally biased region" description="Low complexity" evidence="8">
    <location>
        <begin position="99"/>
        <end position="110"/>
    </location>
</feature>
<feature type="compositionally biased region" description="Acidic residues" evidence="8">
    <location>
        <begin position="219"/>
        <end position="232"/>
    </location>
</feature>
<gene>
    <name evidence="10" type="ORF">TRUGW13939_10994</name>
</gene>
<evidence type="ECO:0000256" key="5">
    <source>
        <dbReference type="ARBA" id="ARBA00022927"/>
    </source>
</evidence>
<dbReference type="PANTHER" id="PTHR40012:SF1">
    <property type="entry name" value="AUTOPHAGY-RELATED PROTEIN 29"/>
    <property type="match status" value="1"/>
</dbReference>
<reference evidence="11" key="1">
    <citation type="submission" date="2020-06" db="EMBL/GenBank/DDBJ databases">
        <title>A chromosome-scale genome assembly of Talaromyces rugulosus W13939.</title>
        <authorList>
            <person name="Wang B."/>
            <person name="Guo L."/>
            <person name="Ye K."/>
            <person name="Wang L."/>
        </authorList>
    </citation>
    <scope>NUCLEOTIDE SEQUENCE [LARGE SCALE GENOMIC DNA]</scope>
    <source>
        <strain evidence="11">W13939</strain>
    </source>
</reference>
<evidence type="ECO:0000256" key="7">
    <source>
        <dbReference type="ARBA" id="ARBA00060351"/>
    </source>
</evidence>
<proteinExistence type="inferred from homology"/>
<dbReference type="AlphaFoldDB" id="A0A7H8RGW6"/>
<keyword evidence="5" id="KW-0653">Protein transport</keyword>
<evidence type="ECO:0000256" key="6">
    <source>
        <dbReference type="ARBA" id="ARBA00023006"/>
    </source>
</evidence>
<dbReference type="OrthoDB" id="21072at2759"/>
<feature type="compositionally biased region" description="Low complexity" evidence="8">
    <location>
        <begin position="316"/>
        <end position="342"/>
    </location>
</feature>
<protein>
    <recommendedName>
        <fullName evidence="3">Autophagy-related protein 29</fullName>
    </recommendedName>
</protein>
<dbReference type="GO" id="GO:0015031">
    <property type="term" value="P:protein transport"/>
    <property type="evidence" value="ECO:0007669"/>
    <property type="project" value="UniProtKB-KW"/>
</dbReference>
<dbReference type="GeneID" id="55998473"/>
<comment type="subcellular location">
    <subcellularLocation>
        <location evidence="1">Preautophagosomal structure</location>
    </subcellularLocation>
</comment>
<dbReference type="GO" id="GO:0000045">
    <property type="term" value="P:autophagosome assembly"/>
    <property type="evidence" value="ECO:0007669"/>
    <property type="project" value="InterPro"/>
</dbReference>
<dbReference type="KEGG" id="trg:TRUGW13939_10994"/>
<organism evidence="10 11">
    <name type="scientific">Talaromyces rugulosus</name>
    <name type="common">Penicillium rugulosum</name>
    <dbReference type="NCBI Taxonomy" id="121627"/>
    <lineage>
        <taxon>Eukaryota</taxon>
        <taxon>Fungi</taxon>
        <taxon>Dikarya</taxon>
        <taxon>Ascomycota</taxon>
        <taxon>Pezizomycotina</taxon>
        <taxon>Eurotiomycetes</taxon>
        <taxon>Eurotiomycetidae</taxon>
        <taxon>Eurotiales</taxon>
        <taxon>Trichocomaceae</taxon>
        <taxon>Talaromyces</taxon>
        <taxon>Talaromyces sect. Islandici</taxon>
    </lineage>
</organism>
<name>A0A7H8RGW6_TALRU</name>
<feature type="compositionally biased region" description="Basic and acidic residues" evidence="8">
    <location>
        <begin position="288"/>
        <end position="297"/>
    </location>
</feature>
<comment type="function">
    <text evidence="7">Plays a role in autophagy. Functions at the preautophagosomal structure (PAS) in order to form normal autophagosomes under starvation conditions. Also plays a role in mitophagy and regulation of filamentous growth.</text>
</comment>
<evidence type="ECO:0000256" key="4">
    <source>
        <dbReference type="ARBA" id="ARBA00022448"/>
    </source>
</evidence>
<feature type="compositionally biased region" description="Polar residues" evidence="8">
    <location>
        <begin position="399"/>
        <end position="413"/>
    </location>
</feature>
<feature type="compositionally biased region" description="Polar residues" evidence="8">
    <location>
        <begin position="272"/>
        <end position="286"/>
    </location>
</feature>
<feature type="domain" description="Atg29 N-terminal" evidence="9">
    <location>
        <begin position="12"/>
        <end position="65"/>
    </location>
</feature>
<evidence type="ECO:0000259" key="9">
    <source>
        <dbReference type="Pfam" id="PF18388"/>
    </source>
</evidence>
<evidence type="ECO:0000256" key="1">
    <source>
        <dbReference type="ARBA" id="ARBA00004329"/>
    </source>
</evidence>
<feature type="compositionally biased region" description="Polar residues" evidence="8">
    <location>
        <begin position="136"/>
        <end position="172"/>
    </location>
</feature>
<feature type="compositionally biased region" description="Acidic residues" evidence="8">
    <location>
        <begin position="256"/>
        <end position="265"/>
    </location>
</feature>
<evidence type="ECO:0000256" key="8">
    <source>
        <dbReference type="SAM" id="MobiDB-lite"/>
    </source>
</evidence>
<keyword evidence="4" id="KW-0813">Transport</keyword>
<dbReference type="GO" id="GO:0000407">
    <property type="term" value="C:phagophore assembly site"/>
    <property type="evidence" value="ECO:0007669"/>
    <property type="project" value="UniProtKB-SubCell"/>
</dbReference>
<dbReference type="Proteomes" id="UP000509510">
    <property type="component" value="Chromosome VI"/>
</dbReference>
<comment type="similarity">
    <text evidence="2">Belongs to the ATG29 family.</text>
</comment>
<dbReference type="InterPro" id="IPR040666">
    <property type="entry name" value="Atg29_N"/>
</dbReference>
<feature type="compositionally biased region" description="Basic residues" evidence="8">
    <location>
        <begin position="239"/>
        <end position="249"/>
    </location>
</feature>